<organism evidence="2 3">
    <name type="scientific">Actinomadura viridis</name>
    <dbReference type="NCBI Taxonomy" id="58110"/>
    <lineage>
        <taxon>Bacteria</taxon>
        <taxon>Bacillati</taxon>
        <taxon>Actinomycetota</taxon>
        <taxon>Actinomycetes</taxon>
        <taxon>Streptosporangiales</taxon>
        <taxon>Thermomonosporaceae</taxon>
        <taxon>Actinomadura</taxon>
    </lineage>
</organism>
<feature type="domain" description="FAD-binding FR-type" evidence="1">
    <location>
        <begin position="3"/>
        <end position="126"/>
    </location>
</feature>
<dbReference type="Pfam" id="PF08021">
    <property type="entry name" value="FAD_binding_9"/>
    <property type="match status" value="1"/>
</dbReference>
<name>A0A931GKU4_9ACTN</name>
<comment type="caution">
    <text evidence="2">The sequence shown here is derived from an EMBL/GenBank/DDBJ whole genome shotgun (WGS) entry which is preliminary data.</text>
</comment>
<dbReference type="EMBL" id="JADOUA010000001">
    <property type="protein sequence ID" value="MBG6090485.1"/>
    <property type="molecule type" value="Genomic_DNA"/>
</dbReference>
<dbReference type="InterPro" id="IPR017927">
    <property type="entry name" value="FAD-bd_FR_type"/>
</dbReference>
<protein>
    <submittedName>
        <fullName evidence="2">NADPH-dependent ferric siderophore reductase</fullName>
    </submittedName>
</protein>
<dbReference type="RefSeq" id="WP_197012939.1">
    <property type="nucleotide sequence ID" value="NZ_BAABES010000016.1"/>
</dbReference>
<dbReference type="CDD" id="cd06193">
    <property type="entry name" value="siderophore_interacting"/>
    <property type="match status" value="1"/>
</dbReference>
<proteinExistence type="predicted"/>
<dbReference type="InterPro" id="IPR039261">
    <property type="entry name" value="FNR_nucleotide-bd"/>
</dbReference>
<dbReference type="AlphaFoldDB" id="A0A931GKU4"/>
<dbReference type="Gene3D" id="3.40.50.80">
    <property type="entry name" value="Nucleotide-binding domain of ferredoxin-NADP reductase (FNR) module"/>
    <property type="match status" value="1"/>
</dbReference>
<dbReference type="InterPro" id="IPR039374">
    <property type="entry name" value="SIP_fam"/>
</dbReference>
<dbReference type="SUPFAM" id="SSF63380">
    <property type="entry name" value="Riboflavin synthase domain-like"/>
    <property type="match status" value="1"/>
</dbReference>
<sequence>MSYGHYAARVVRAEPLTPHMRRVTLGGLDGFPGAGLDHRVKVFFPLPGEPRPVYPTGDDWWEKWRTTPVRAFFRTYTVRRHRPALGEVDIDFVLHGDGGPGSRWASRAAPGDEVGLWGPRAEYAPPPAADWVLLAGDETALPAIGAVVESMPGRAGPRRARVLVEVGSAAEEQDLAVPDGVRLTWLHRDRGESLATALPAADLPSGTPYAWIAGEAGVIRGLRRHLVGERGVPRGDIYFSGYWKRGRKGDED</sequence>
<dbReference type="InterPro" id="IPR007037">
    <property type="entry name" value="SIP_rossman_dom"/>
</dbReference>
<dbReference type="GO" id="GO:0016491">
    <property type="term" value="F:oxidoreductase activity"/>
    <property type="evidence" value="ECO:0007669"/>
    <property type="project" value="InterPro"/>
</dbReference>
<dbReference type="InterPro" id="IPR013113">
    <property type="entry name" value="SIP_FAD-bd"/>
</dbReference>
<dbReference type="PANTHER" id="PTHR30157">
    <property type="entry name" value="FERRIC REDUCTASE, NADPH-DEPENDENT"/>
    <property type="match status" value="1"/>
</dbReference>
<evidence type="ECO:0000313" key="3">
    <source>
        <dbReference type="Proteomes" id="UP000614047"/>
    </source>
</evidence>
<dbReference type="Gene3D" id="2.40.30.10">
    <property type="entry name" value="Translation factors"/>
    <property type="match status" value="1"/>
</dbReference>
<reference evidence="2" key="1">
    <citation type="submission" date="2020-11" db="EMBL/GenBank/DDBJ databases">
        <title>Sequencing the genomes of 1000 actinobacteria strains.</title>
        <authorList>
            <person name="Klenk H.-P."/>
        </authorList>
    </citation>
    <scope>NUCLEOTIDE SEQUENCE</scope>
    <source>
        <strain evidence="2">DSM 43175</strain>
    </source>
</reference>
<keyword evidence="3" id="KW-1185">Reference proteome</keyword>
<dbReference type="PANTHER" id="PTHR30157:SF0">
    <property type="entry name" value="NADPH-DEPENDENT FERRIC-CHELATE REDUCTASE"/>
    <property type="match status" value="1"/>
</dbReference>
<dbReference type="InterPro" id="IPR017938">
    <property type="entry name" value="Riboflavin_synthase-like_b-brl"/>
</dbReference>
<dbReference type="Pfam" id="PF04954">
    <property type="entry name" value="SIP"/>
    <property type="match status" value="1"/>
</dbReference>
<evidence type="ECO:0000313" key="2">
    <source>
        <dbReference type="EMBL" id="MBG6090485.1"/>
    </source>
</evidence>
<dbReference type="PROSITE" id="PS51384">
    <property type="entry name" value="FAD_FR"/>
    <property type="match status" value="1"/>
</dbReference>
<evidence type="ECO:0000259" key="1">
    <source>
        <dbReference type="PROSITE" id="PS51384"/>
    </source>
</evidence>
<accession>A0A931GKU4</accession>
<gene>
    <name evidence="2" type="ORF">IW256_004598</name>
</gene>
<dbReference type="Proteomes" id="UP000614047">
    <property type="component" value="Unassembled WGS sequence"/>
</dbReference>